<dbReference type="InterPro" id="IPR028427">
    <property type="entry name" value="Met_Sox_Rdtase_MsrB"/>
</dbReference>
<dbReference type="GO" id="GO:0005737">
    <property type="term" value="C:cytoplasm"/>
    <property type="evidence" value="ECO:0007669"/>
    <property type="project" value="TreeGrafter"/>
</dbReference>
<keyword evidence="13" id="KW-1185">Reference proteome</keyword>
<comment type="caution">
    <text evidence="9">Lacks conserved residue(s) required for the propagation of feature annotation.</text>
</comment>
<dbReference type="NCBIfam" id="TIGR00401">
    <property type="entry name" value="msrA"/>
    <property type="match status" value="1"/>
</dbReference>
<dbReference type="PANTHER" id="PTHR10173">
    <property type="entry name" value="METHIONINE SULFOXIDE REDUCTASE"/>
    <property type="match status" value="1"/>
</dbReference>
<dbReference type="EC" id="1.8.4.12" evidence="9"/>
<evidence type="ECO:0000256" key="8">
    <source>
        <dbReference type="ARBA" id="ARBA00048782"/>
    </source>
</evidence>
<dbReference type="GO" id="GO:0006979">
    <property type="term" value="P:response to oxidative stress"/>
    <property type="evidence" value="ECO:0007669"/>
    <property type="project" value="InterPro"/>
</dbReference>
<comment type="similarity">
    <text evidence="10">Belongs to the MsrA Met sulfoxide reductase family.</text>
</comment>
<evidence type="ECO:0000313" key="13">
    <source>
        <dbReference type="Proteomes" id="UP000323521"/>
    </source>
</evidence>
<dbReference type="GO" id="GO:0033744">
    <property type="term" value="F:L-methionine:thioredoxin-disulfide S-oxidoreductase activity"/>
    <property type="evidence" value="ECO:0007669"/>
    <property type="project" value="RHEA"/>
</dbReference>
<dbReference type="FunFam" id="2.170.150.20:FF:000003">
    <property type="entry name" value="Peptide methionine sulfoxide reductase MsrB"/>
    <property type="match status" value="1"/>
</dbReference>
<comment type="similarity">
    <text evidence="2">In the N-terminal section; belongs to the MsrA Met sulfoxide reductase family.</text>
</comment>
<sequence>MAEIYLAGGCFWGMEKYLASISGVRSTQVGYANGKTEHPSYEDVCYRHTGHAETVRVDYDPQIVPLEFLLELYYEAVDPLSLNRQGGDRGVQYRTGIYYVDENDLPVIQRSLAQVQKRFAKPVVIEVKALENFWAAEEYHQNYLDKNPGGYCHIGKDKFEKAAGAVINPVDYHVPDAEKLRQTLNPTQYEVTQHNGTEPPFRNEFWDTFRPGIYVDITTGEPLFVSTDKFASGCGWPSFSKPIAPNVVREKNDTSHGMRRTEIRSRVGDAHLGHVFTDGPEESGGLRYCINSASLRFVPKEDMAREGYGYLSWLVK</sequence>
<dbReference type="HAMAP" id="MF_01401">
    <property type="entry name" value="MsrA"/>
    <property type="match status" value="1"/>
</dbReference>
<dbReference type="InterPro" id="IPR036509">
    <property type="entry name" value="Met_Sox_Rdtase_MsrA_sf"/>
</dbReference>
<evidence type="ECO:0000256" key="7">
    <source>
        <dbReference type="ARBA" id="ARBA00048488"/>
    </source>
</evidence>
<dbReference type="EMBL" id="CP017634">
    <property type="protein sequence ID" value="ATW25206.1"/>
    <property type="molecule type" value="Genomic_DNA"/>
</dbReference>
<reference evidence="12 13" key="1">
    <citation type="submission" date="2016-10" db="EMBL/GenBank/DDBJ databases">
        <title>Complete Genome Sequence of Peptococcaceae strain DCMF.</title>
        <authorList>
            <person name="Edwards R.J."/>
            <person name="Holland S.I."/>
            <person name="Deshpande N.P."/>
            <person name="Wong Y.K."/>
            <person name="Ertan H."/>
            <person name="Manefield M."/>
            <person name="Russell T.L."/>
            <person name="Lee M.J."/>
        </authorList>
    </citation>
    <scope>NUCLEOTIDE SEQUENCE [LARGE SCALE GENOMIC DNA]</scope>
    <source>
        <strain evidence="12 13">DCMF</strain>
    </source>
</reference>
<keyword evidence="3 9" id="KW-0560">Oxidoreductase</keyword>
<comment type="catalytic activity">
    <reaction evidence="7 9">
        <text>L-methionyl-[protein] + [thioredoxin]-disulfide + H2O = L-methionyl-(R)-S-oxide-[protein] + [thioredoxin]-dithiol</text>
        <dbReference type="Rhea" id="RHEA:24164"/>
        <dbReference type="Rhea" id="RHEA-COMP:10698"/>
        <dbReference type="Rhea" id="RHEA-COMP:10700"/>
        <dbReference type="Rhea" id="RHEA-COMP:12313"/>
        <dbReference type="Rhea" id="RHEA-COMP:12314"/>
        <dbReference type="ChEBI" id="CHEBI:15377"/>
        <dbReference type="ChEBI" id="CHEBI:16044"/>
        <dbReference type="ChEBI" id="CHEBI:29950"/>
        <dbReference type="ChEBI" id="CHEBI:45764"/>
        <dbReference type="ChEBI" id="CHEBI:50058"/>
        <dbReference type="EC" id="1.8.4.12"/>
    </reaction>
</comment>
<dbReference type="RefSeq" id="WP_148134465.1">
    <property type="nucleotide sequence ID" value="NZ_CP017634.1"/>
</dbReference>
<dbReference type="PANTHER" id="PTHR10173:SF59">
    <property type="entry name" value="PEPTIDE METHIONINE SULFOXIDE REDUCTASE MSRA_MSRB"/>
    <property type="match status" value="1"/>
</dbReference>
<dbReference type="EC" id="1.8.4.11" evidence="10"/>
<gene>
    <name evidence="10" type="primary">msrA</name>
    <name evidence="9" type="synonym">msrB</name>
    <name evidence="12" type="ORF">DCMF_10900</name>
</gene>
<evidence type="ECO:0000256" key="4">
    <source>
        <dbReference type="ARBA" id="ARBA00023268"/>
    </source>
</evidence>
<name>A0A3G1KRY7_FORW1</name>
<comment type="catalytic activity">
    <reaction evidence="8 10">
        <text>[thioredoxin]-disulfide + L-methionine + H2O = L-methionine (S)-S-oxide + [thioredoxin]-dithiol</text>
        <dbReference type="Rhea" id="RHEA:19993"/>
        <dbReference type="Rhea" id="RHEA-COMP:10698"/>
        <dbReference type="Rhea" id="RHEA-COMP:10700"/>
        <dbReference type="ChEBI" id="CHEBI:15377"/>
        <dbReference type="ChEBI" id="CHEBI:29950"/>
        <dbReference type="ChEBI" id="CHEBI:50058"/>
        <dbReference type="ChEBI" id="CHEBI:57844"/>
        <dbReference type="ChEBI" id="CHEBI:58772"/>
        <dbReference type="EC" id="1.8.4.11"/>
    </reaction>
</comment>
<evidence type="ECO:0000313" key="12">
    <source>
        <dbReference type="EMBL" id="ATW25206.1"/>
    </source>
</evidence>
<evidence type="ECO:0000256" key="9">
    <source>
        <dbReference type="HAMAP-Rule" id="MF_01400"/>
    </source>
</evidence>
<evidence type="ECO:0000259" key="11">
    <source>
        <dbReference type="PROSITE" id="PS51790"/>
    </source>
</evidence>
<evidence type="ECO:0000256" key="10">
    <source>
        <dbReference type="HAMAP-Rule" id="MF_01401"/>
    </source>
</evidence>
<evidence type="ECO:0000256" key="2">
    <source>
        <dbReference type="ARBA" id="ARBA00011017"/>
    </source>
</evidence>
<dbReference type="PROSITE" id="PS51790">
    <property type="entry name" value="MSRB"/>
    <property type="match status" value="1"/>
</dbReference>
<dbReference type="Proteomes" id="UP000323521">
    <property type="component" value="Chromosome"/>
</dbReference>
<dbReference type="NCBIfam" id="TIGR00357">
    <property type="entry name" value="peptide-methionine (R)-S-oxide reductase MsrB"/>
    <property type="match status" value="1"/>
</dbReference>
<dbReference type="InterPro" id="IPR011057">
    <property type="entry name" value="Mss4-like_sf"/>
</dbReference>
<comment type="similarity">
    <text evidence="9">Belongs to the MsrB Met sulfoxide reductase family.</text>
</comment>
<evidence type="ECO:0000256" key="1">
    <source>
        <dbReference type="ARBA" id="ARBA00008076"/>
    </source>
</evidence>
<dbReference type="AlphaFoldDB" id="A0A3G1KRY7"/>
<dbReference type="Pfam" id="PF01641">
    <property type="entry name" value="SelR"/>
    <property type="match status" value="1"/>
</dbReference>
<feature type="active site" description="Nucleophile" evidence="9">
    <location>
        <position position="289"/>
    </location>
</feature>
<evidence type="ECO:0000256" key="5">
    <source>
        <dbReference type="ARBA" id="ARBA00024679"/>
    </source>
</evidence>
<dbReference type="SUPFAM" id="SSF51316">
    <property type="entry name" value="Mss4-like"/>
    <property type="match status" value="1"/>
</dbReference>
<dbReference type="SUPFAM" id="SSF55068">
    <property type="entry name" value="Peptide methionine sulfoxide reductase"/>
    <property type="match status" value="1"/>
</dbReference>
<protein>
    <recommendedName>
        <fullName evidence="9 10">Multifunctional fusion protein</fullName>
    </recommendedName>
    <domain>
        <recommendedName>
            <fullName evidence="10">Peptide methionine sulfoxide reductase MsrA</fullName>
            <shortName evidence="10">Protein-methionine-S-oxide reductase</shortName>
            <ecNumber evidence="10">1.8.4.11</ecNumber>
        </recommendedName>
        <alternativeName>
            <fullName evidence="10">Peptide-methionine (S)-S-oxide reductase</fullName>
            <shortName evidence="10">Peptide Met(O) reductase</shortName>
        </alternativeName>
    </domain>
    <domain>
        <recommendedName>
            <fullName evidence="9">Peptide methionine sulfoxide reductase MsrB</fullName>
            <ecNumber evidence="9">1.8.4.12</ecNumber>
        </recommendedName>
        <alternativeName>
            <fullName evidence="9">Peptide-methionine (R)-S-oxide reductase</fullName>
        </alternativeName>
    </domain>
</protein>
<feature type="domain" description="MsrB" evidence="11">
    <location>
        <begin position="177"/>
        <end position="300"/>
    </location>
</feature>
<dbReference type="Pfam" id="PF01625">
    <property type="entry name" value="PMSR"/>
    <property type="match status" value="1"/>
</dbReference>
<proteinExistence type="inferred from homology"/>
<dbReference type="Gene3D" id="3.30.1060.10">
    <property type="entry name" value="Peptide methionine sulphoxide reductase MsrA"/>
    <property type="match status" value="1"/>
</dbReference>
<dbReference type="GO" id="GO:0033743">
    <property type="term" value="F:peptide-methionine (R)-S-oxide reductase activity"/>
    <property type="evidence" value="ECO:0007669"/>
    <property type="project" value="UniProtKB-UniRule"/>
</dbReference>
<dbReference type="GO" id="GO:0008113">
    <property type="term" value="F:peptide-methionine (S)-S-oxide reductase activity"/>
    <property type="evidence" value="ECO:0007669"/>
    <property type="project" value="UniProtKB-UniRule"/>
</dbReference>
<keyword evidence="4" id="KW-0511">Multifunctional enzyme</keyword>
<comment type="similarity">
    <text evidence="1">In the C-terminal section; belongs to the MsrB Met sulfoxide reductase family.</text>
</comment>
<dbReference type="InterPro" id="IPR002579">
    <property type="entry name" value="Met_Sox_Rdtase_MsrB_dom"/>
</dbReference>
<evidence type="ECO:0000256" key="6">
    <source>
        <dbReference type="ARBA" id="ARBA00047806"/>
    </source>
</evidence>
<comment type="catalytic activity">
    <reaction evidence="6 10">
        <text>L-methionyl-[protein] + [thioredoxin]-disulfide + H2O = L-methionyl-(S)-S-oxide-[protein] + [thioredoxin]-dithiol</text>
        <dbReference type="Rhea" id="RHEA:14217"/>
        <dbReference type="Rhea" id="RHEA-COMP:10698"/>
        <dbReference type="Rhea" id="RHEA-COMP:10700"/>
        <dbReference type="Rhea" id="RHEA-COMP:12313"/>
        <dbReference type="Rhea" id="RHEA-COMP:12315"/>
        <dbReference type="ChEBI" id="CHEBI:15377"/>
        <dbReference type="ChEBI" id="CHEBI:16044"/>
        <dbReference type="ChEBI" id="CHEBI:29950"/>
        <dbReference type="ChEBI" id="CHEBI:44120"/>
        <dbReference type="ChEBI" id="CHEBI:50058"/>
        <dbReference type="EC" id="1.8.4.11"/>
    </reaction>
</comment>
<dbReference type="GO" id="GO:0030091">
    <property type="term" value="P:protein repair"/>
    <property type="evidence" value="ECO:0007669"/>
    <property type="project" value="InterPro"/>
</dbReference>
<dbReference type="HAMAP" id="MF_01400">
    <property type="entry name" value="MsrB"/>
    <property type="match status" value="1"/>
</dbReference>
<feature type="active site" evidence="10">
    <location>
        <position position="10"/>
    </location>
</feature>
<organism evidence="12 13">
    <name type="scientific">Formimonas warabiya</name>
    <dbReference type="NCBI Taxonomy" id="1761012"/>
    <lineage>
        <taxon>Bacteria</taxon>
        <taxon>Bacillati</taxon>
        <taxon>Bacillota</taxon>
        <taxon>Clostridia</taxon>
        <taxon>Eubacteriales</taxon>
        <taxon>Peptococcaceae</taxon>
        <taxon>Candidatus Formimonas</taxon>
    </lineage>
</organism>
<dbReference type="KEGG" id="fwa:DCMF_10900"/>
<comment type="function">
    <text evidence="5 10">Has an important function as a repair enzyme for proteins that have been inactivated by oxidation. Catalyzes the reversible oxidation-reduction of methionine sulfoxide in proteins to methionine.</text>
</comment>
<dbReference type="InterPro" id="IPR002569">
    <property type="entry name" value="Met_Sox_Rdtase_MsrA_dom"/>
</dbReference>
<accession>A0A3G1KRY7</accession>
<dbReference type="OrthoDB" id="4174719at2"/>
<dbReference type="Gene3D" id="2.170.150.20">
    <property type="entry name" value="Peptide methionine sulfoxide reductase"/>
    <property type="match status" value="1"/>
</dbReference>
<evidence type="ECO:0000256" key="3">
    <source>
        <dbReference type="ARBA" id="ARBA00023002"/>
    </source>
</evidence>